<sequence length="445" mass="48030">MKTGRMFSKWKWLILIQLLLTEQALCRVAPPPPKVDNVLQETPMDTEAEEKRVNRALLASSPQPALSSADKPEPTPTLSQNVENVRSAQLMTSTLSAKLRGQVQDHARMHGNISCEELLSASALDDPLSSAFPQELLGLSLVPVLVVSGCSQEAQTLVMKLYNLLGKADTEELLMELVALMERKMSRSTSTPAPTSTARPSETEEASQHLEGVMFNIQQLASTGDGTLASQESHCEGWRRLNGTTLLGTDVRGAAGRLEDAVRGCERLGVRCAGVTSGGPLVPGLYQAVLKRGSRIFPSTSLESESWIRQCSFLEERLITGSSGQRLKRSPQSSCINQDEQRVYNVVEWIPAVSTLYNLGTAVYYASINCKATAKERAILSAVDLGTDALMVATGGTVGVAGYALGAGVKTGVKAGVRYMLNSMKAEDDVLVNQSIRERATFTVE</sequence>
<accession>A0A146NMW6</accession>
<reference evidence="4" key="2">
    <citation type="submission" date="2025-05" db="UniProtKB">
        <authorList>
            <consortium name="Ensembl"/>
        </authorList>
    </citation>
    <scope>IDENTIFICATION</scope>
</reference>
<dbReference type="Proteomes" id="UP000265000">
    <property type="component" value="Unplaced"/>
</dbReference>
<dbReference type="GeneTree" id="ENSGT00500000045104"/>
<proteinExistence type="predicted"/>
<dbReference type="GO" id="GO:0005615">
    <property type="term" value="C:extracellular space"/>
    <property type="evidence" value="ECO:0007669"/>
    <property type="project" value="TreeGrafter"/>
</dbReference>
<feature type="region of interest" description="Disordered" evidence="1">
    <location>
        <begin position="185"/>
        <end position="207"/>
    </location>
</feature>
<dbReference type="Pfam" id="PF15148">
    <property type="entry name" value="Apolipo_F"/>
    <property type="match status" value="1"/>
</dbReference>
<evidence type="ECO:0000313" key="5">
    <source>
        <dbReference type="Proteomes" id="UP000265000"/>
    </source>
</evidence>
<evidence type="ECO:0000313" key="3">
    <source>
        <dbReference type="EMBL" id="JAQ32370.1"/>
    </source>
</evidence>
<dbReference type="Ensembl" id="ENSFHET00000019039.1">
    <property type="protein sequence ID" value="ENSFHEP00000028935.1"/>
    <property type="gene ID" value="ENSFHEG00000013365.1"/>
</dbReference>
<dbReference type="STRING" id="8078.ENSFHEP00000028935"/>
<feature type="signal peptide" evidence="2">
    <location>
        <begin position="1"/>
        <end position="26"/>
    </location>
</feature>
<name>A0A146NMW6_FUNHE</name>
<dbReference type="AlphaFoldDB" id="A0A146NMW6"/>
<evidence type="ECO:0000313" key="4">
    <source>
        <dbReference type="Ensembl" id="ENSFHEP00000028935.1"/>
    </source>
</evidence>
<dbReference type="GO" id="GO:0008203">
    <property type="term" value="P:cholesterol metabolic process"/>
    <property type="evidence" value="ECO:0007669"/>
    <property type="project" value="TreeGrafter"/>
</dbReference>
<keyword evidence="2" id="KW-0732">Signal</keyword>
<feature type="chain" id="PRO_5044548835" evidence="2">
    <location>
        <begin position="27"/>
        <end position="445"/>
    </location>
</feature>
<dbReference type="GeneID" id="105937048"/>
<keyword evidence="5" id="KW-1185">Reference proteome</keyword>
<dbReference type="InterPro" id="IPR026114">
    <property type="entry name" value="APOF"/>
</dbReference>
<organism evidence="3">
    <name type="scientific">Fundulus heteroclitus</name>
    <name type="common">Killifish</name>
    <name type="synonym">Mummichog</name>
    <dbReference type="NCBI Taxonomy" id="8078"/>
    <lineage>
        <taxon>Eukaryota</taxon>
        <taxon>Metazoa</taxon>
        <taxon>Chordata</taxon>
        <taxon>Craniata</taxon>
        <taxon>Vertebrata</taxon>
        <taxon>Euteleostomi</taxon>
        <taxon>Actinopterygii</taxon>
        <taxon>Neopterygii</taxon>
        <taxon>Teleostei</taxon>
        <taxon>Neoteleostei</taxon>
        <taxon>Acanthomorphata</taxon>
        <taxon>Ovalentaria</taxon>
        <taxon>Atherinomorphae</taxon>
        <taxon>Cyprinodontiformes</taxon>
        <taxon>Fundulidae</taxon>
        <taxon>Fundulus</taxon>
    </lineage>
</organism>
<feature type="compositionally biased region" description="Low complexity" evidence="1">
    <location>
        <begin position="187"/>
        <end position="200"/>
    </location>
</feature>
<keyword evidence="3" id="KW-0449">Lipoprotein</keyword>
<dbReference type="OrthoDB" id="9895613at2759"/>
<evidence type="ECO:0000256" key="1">
    <source>
        <dbReference type="SAM" id="MobiDB-lite"/>
    </source>
</evidence>
<dbReference type="EMBL" id="GCES01153952">
    <property type="protein sequence ID" value="JAQ32370.1"/>
    <property type="molecule type" value="Transcribed_RNA"/>
</dbReference>
<protein>
    <submittedName>
        <fullName evidence="3 4">Apolipoprotein F</fullName>
    </submittedName>
</protein>
<dbReference type="PANTHER" id="PTHR15011:SF3">
    <property type="entry name" value="APOLIPOPROTEIN F"/>
    <property type="match status" value="1"/>
</dbReference>
<dbReference type="CTD" id="319"/>
<dbReference type="PANTHER" id="PTHR15011">
    <property type="entry name" value="APOLIPOPROTEIN F"/>
    <property type="match status" value="1"/>
</dbReference>
<reference evidence="3" key="1">
    <citation type="submission" date="2015-01" db="EMBL/GenBank/DDBJ databases">
        <title>EvidentialGene: Evidence-directed Construction of Complete mRNA Transcriptomes without Genomes.</title>
        <authorList>
            <person name="Gilbert D.G."/>
        </authorList>
    </citation>
    <scope>NUCLEOTIDE SEQUENCE</scope>
</reference>
<evidence type="ECO:0000256" key="2">
    <source>
        <dbReference type="SAM" id="SignalP"/>
    </source>
</evidence>